<feature type="domain" description="Smf/DprA SLOG" evidence="2">
    <location>
        <begin position="83"/>
        <end position="293"/>
    </location>
</feature>
<evidence type="ECO:0000256" key="1">
    <source>
        <dbReference type="ARBA" id="ARBA00006525"/>
    </source>
</evidence>
<dbReference type="PANTHER" id="PTHR43022">
    <property type="entry name" value="PROTEIN SMF"/>
    <property type="match status" value="1"/>
</dbReference>
<evidence type="ECO:0000313" key="5">
    <source>
        <dbReference type="Proteomes" id="UP000664265"/>
    </source>
</evidence>
<name>A0ABS3M6B9_9BACT</name>
<protein>
    <submittedName>
        <fullName evidence="4">DNA-protecting protein DprA</fullName>
    </submittedName>
</protein>
<dbReference type="RefSeq" id="WP_107581464.1">
    <property type="nucleotide sequence ID" value="NZ_JAERMS010000023.1"/>
</dbReference>
<gene>
    <name evidence="4" type="primary">dprA</name>
    <name evidence="4" type="ORF">JHU38_07865</name>
</gene>
<proteinExistence type="inferred from homology"/>
<dbReference type="InterPro" id="IPR041614">
    <property type="entry name" value="DprA_WH"/>
</dbReference>
<evidence type="ECO:0000313" key="4">
    <source>
        <dbReference type="EMBL" id="MBO1363685.1"/>
    </source>
</evidence>
<accession>A0ABS3M6B9</accession>
<dbReference type="SUPFAM" id="SSF102405">
    <property type="entry name" value="MCP/YpsA-like"/>
    <property type="match status" value="1"/>
</dbReference>
<keyword evidence="5" id="KW-1185">Reference proteome</keyword>
<dbReference type="EMBL" id="JAERMS010000023">
    <property type="protein sequence ID" value="MBO1363685.1"/>
    <property type="molecule type" value="Genomic_DNA"/>
</dbReference>
<comment type="caution">
    <text evidence="4">The sequence shown here is derived from an EMBL/GenBank/DDBJ whole genome shotgun (WGS) entry which is preliminary data.</text>
</comment>
<organism evidence="4 5">
    <name type="scientific">Prevotella illustrans</name>
    <dbReference type="NCBI Taxonomy" id="2800387"/>
    <lineage>
        <taxon>Bacteria</taxon>
        <taxon>Pseudomonadati</taxon>
        <taxon>Bacteroidota</taxon>
        <taxon>Bacteroidia</taxon>
        <taxon>Bacteroidales</taxon>
        <taxon>Prevotellaceae</taxon>
        <taxon>Prevotella</taxon>
    </lineage>
</organism>
<dbReference type="NCBIfam" id="TIGR00732">
    <property type="entry name" value="dprA"/>
    <property type="match status" value="1"/>
</dbReference>
<feature type="domain" description="DprA winged helix" evidence="3">
    <location>
        <begin position="316"/>
        <end position="370"/>
    </location>
</feature>
<dbReference type="Proteomes" id="UP000664265">
    <property type="component" value="Unassembled WGS sequence"/>
</dbReference>
<comment type="similarity">
    <text evidence="1">Belongs to the DprA/Smf family.</text>
</comment>
<dbReference type="InterPro" id="IPR057666">
    <property type="entry name" value="DrpA_SLOG"/>
</dbReference>
<reference evidence="4 5" key="1">
    <citation type="submission" date="2021-01" db="EMBL/GenBank/DDBJ databases">
        <title>Prevotella A2931 sp. nov.</title>
        <authorList>
            <person name="Buhl M."/>
            <person name="Oberhettinger P."/>
        </authorList>
    </citation>
    <scope>NUCLEOTIDE SEQUENCE [LARGE SCALE GENOMIC DNA]</scope>
    <source>
        <strain evidence="4 5">A2931</strain>
    </source>
</reference>
<evidence type="ECO:0000259" key="3">
    <source>
        <dbReference type="Pfam" id="PF17782"/>
    </source>
</evidence>
<evidence type="ECO:0000259" key="2">
    <source>
        <dbReference type="Pfam" id="PF02481"/>
    </source>
</evidence>
<dbReference type="Pfam" id="PF02481">
    <property type="entry name" value="DNA_processg_A"/>
    <property type="match status" value="1"/>
</dbReference>
<dbReference type="Pfam" id="PF17782">
    <property type="entry name" value="WHD_DprA"/>
    <property type="match status" value="1"/>
</dbReference>
<dbReference type="PANTHER" id="PTHR43022:SF1">
    <property type="entry name" value="PROTEIN SMF"/>
    <property type="match status" value="1"/>
</dbReference>
<dbReference type="Gene3D" id="3.40.50.450">
    <property type="match status" value="1"/>
</dbReference>
<dbReference type="InterPro" id="IPR003488">
    <property type="entry name" value="DprA"/>
</dbReference>
<sequence length="376" mass="42286">MIDTQELYNTLILARLGFWHIDKMQVLYRQVGNATDIIGHSNDIRTLMPEATPRFMALFQNTDEVRRRVDEELRWAEQHHVEILTPKDERYPRRLLECADAPLALYYRGTTDLNARHVVCVVGTRHCTTYGQDLIRRFMTDLQRFCPDTLIVSGLAYGVDIHAHRQALHNGLPTVGVLAHGLDTLYPPTHRNTANEMATHGGLLTEYTTCTNADKANFVRRNRIVAGMSDACVLVESAARGGGLITARLSRDYNRDTFAFPGPVGAEYSEGCNQLIRDNGAALITSAEDFADAMGWKTEYMLQKVRREGIERQLFPTLSPDEQHIIDTLTTTNDLTINQLSVKADLPIATLSGLLFQLEMQGFVKPMAGGIYHLIR</sequence>